<dbReference type="KEGG" id="nte:NEUTE1DRAFT109478"/>
<gene>
    <name evidence="1" type="ORF">NEUTE1DRAFT_109478</name>
</gene>
<dbReference type="EMBL" id="GL891303">
    <property type="protein sequence ID" value="EGO60028.1"/>
    <property type="molecule type" value="Genomic_DNA"/>
</dbReference>
<dbReference type="GeneID" id="20822455"/>
<dbReference type="RefSeq" id="XP_009850206.1">
    <property type="nucleotide sequence ID" value="XM_009851904.1"/>
</dbReference>
<dbReference type="OrthoDB" id="10442298at2759"/>
<accession>F8MFH4</accession>
<proteinExistence type="predicted"/>
<name>F8MFH4_NEUT8</name>
<dbReference type="AlphaFoldDB" id="F8MFH4"/>
<reference evidence="2" key="1">
    <citation type="journal article" date="2011" name="Genetics">
        <title>Massive changes in genome architecture accompany the transition to self-fertility in the filamentous fungus Neurospora tetrasperma.</title>
        <authorList>
            <person name="Ellison C.E."/>
            <person name="Stajich J.E."/>
            <person name="Jacobson D.J."/>
            <person name="Natvig D.O."/>
            <person name="Lapidus A."/>
            <person name="Foster B."/>
            <person name="Aerts A."/>
            <person name="Riley R."/>
            <person name="Lindquist E.A."/>
            <person name="Grigoriev I.V."/>
            <person name="Taylor J.W."/>
        </authorList>
    </citation>
    <scope>NUCLEOTIDE SEQUENCE [LARGE SCALE GENOMIC DNA]</scope>
    <source>
        <strain evidence="2">FGSC 2508 / P0657</strain>
    </source>
</reference>
<evidence type="ECO:0000313" key="2">
    <source>
        <dbReference type="Proteomes" id="UP000008065"/>
    </source>
</evidence>
<keyword evidence="2" id="KW-1185">Reference proteome</keyword>
<protein>
    <submittedName>
        <fullName evidence="1">Uncharacterized protein</fullName>
    </submittedName>
</protein>
<dbReference type="Proteomes" id="UP000008065">
    <property type="component" value="Unassembled WGS sequence"/>
</dbReference>
<sequence length="190" mass="21641">MRHYGGIYIDPNYGCARNLALLLYYPAWVIDRGHGITGARPNHPDWVMLTGSIVTRGFRFLFPHATHGGSTEFGRVSWEKYHARLPAKERKGNRVCRIKTGHRDEVFFMPNGIFRDDWDHSYGYITSTKAILGFLLLFAMLTRRVSCSWQLASKQDPSTRIPETAAVGGRSGMVRDGLTFRHAFPQLDTH</sequence>
<dbReference type="VEuPathDB" id="FungiDB:NEUTE1DRAFT_109478"/>
<evidence type="ECO:0000313" key="1">
    <source>
        <dbReference type="EMBL" id="EGO60028.1"/>
    </source>
</evidence>
<organism evidence="1 2">
    <name type="scientific">Neurospora tetrasperma (strain FGSC 2508 / ATCC MYA-4615 / P0657)</name>
    <dbReference type="NCBI Taxonomy" id="510951"/>
    <lineage>
        <taxon>Eukaryota</taxon>
        <taxon>Fungi</taxon>
        <taxon>Dikarya</taxon>
        <taxon>Ascomycota</taxon>
        <taxon>Pezizomycotina</taxon>
        <taxon>Sordariomycetes</taxon>
        <taxon>Sordariomycetidae</taxon>
        <taxon>Sordariales</taxon>
        <taxon>Sordariaceae</taxon>
        <taxon>Neurospora</taxon>
    </lineage>
</organism>
<dbReference type="HOGENOM" id="CLU_1428376_0_0_1"/>